<dbReference type="RefSeq" id="WP_057574266.1">
    <property type="nucleotide sequence ID" value="NZ_CDNJ01000003.1"/>
</dbReference>
<organism evidence="1 2">
    <name type="scientific">Paraclostridium sordellii</name>
    <name type="common">Clostridium sordellii</name>
    <dbReference type="NCBI Taxonomy" id="1505"/>
    <lineage>
        <taxon>Bacteria</taxon>
        <taxon>Bacillati</taxon>
        <taxon>Bacillota</taxon>
        <taxon>Clostridia</taxon>
        <taxon>Peptostreptococcales</taxon>
        <taxon>Peptostreptococcaceae</taxon>
        <taxon>Paraclostridium</taxon>
    </lineage>
</organism>
<evidence type="ECO:0000313" key="2">
    <source>
        <dbReference type="Proteomes" id="UP000032811"/>
    </source>
</evidence>
<gene>
    <name evidence="1" type="ORF">ATCC9714_17681</name>
</gene>
<dbReference type="Gene3D" id="3.90.640.20">
    <property type="entry name" value="Heat-shock cognate protein, ATPase"/>
    <property type="match status" value="1"/>
</dbReference>
<evidence type="ECO:0000313" key="1">
    <source>
        <dbReference type="EMBL" id="CEJ73880.1"/>
    </source>
</evidence>
<dbReference type="InterPro" id="IPR037126">
    <property type="entry name" value="PdaC/RsiV-like_sf"/>
</dbReference>
<sequence>MYKTCEYREKKFCFFENKFTKNSELIKYDINYPQINISSESLYNKDYKIYNIQNINNKIYNDAIKFKELLEKIALEHEEIYKEKAFKYQVEGYTQFFVTYNEKNTISILVEIFIITKGFNKKFFLKSYNWDILEGKELKLKDLFIRSVDYKKLINNYIKNKNLLFHTESGFEGISENQKFYITNNFIIIYLEESEKYPEYICIPKIRLEIKEFKDYLNKDYIHI</sequence>
<protein>
    <recommendedName>
        <fullName evidence="3">DUF3298 domain-containing protein</fullName>
    </recommendedName>
</protein>
<keyword evidence="2" id="KW-1185">Reference proteome</keyword>
<dbReference type="Proteomes" id="UP000032811">
    <property type="component" value="Chromosome 1"/>
</dbReference>
<name>A0ABP1XSZ7_PARSO</name>
<dbReference type="EMBL" id="LN679998">
    <property type="protein sequence ID" value="CEJ73880.1"/>
    <property type="molecule type" value="Genomic_DNA"/>
</dbReference>
<dbReference type="Gene3D" id="3.30.565.40">
    <property type="entry name" value="Fervidobacterium nodosum Rt17-B1 like"/>
    <property type="match status" value="1"/>
</dbReference>
<accession>A0ABP1XSZ7</accession>
<reference evidence="1 2" key="1">
    <citation type="submission" date="2014-11" db="EMBL/GenBank/DDBJ databases">
        <authorList>
            <person name="Aslett M.A."/>
            <person name="De Silva N."/>
        </authorList>
    </citation>
    <scope>NUCLEOTIDE SEQUENCE [LARGE SCALE GENOMIC DNA]</scope>
    <source>
        <strain evidence="1 2">ATCC9714</strain>
    </source>
</reference>
<evidence type="ECO:0008006" key="3">
    <source>
        <dbReference type="Google" id="ProtNLM"/>
    </source>
</evidence>
<dbReference type="GeneID" id="97537608"/>
<proteinExistence type="predicted"/>